<name>A0AA51RW16_9GAMM</name>
<dbReference type="KEGG" id="plei:Q9312_06175"/>
<protein>
    <submittedName>
        <fullName evidence="1">Uncharacterized protein</fullName>
    </submittedName>
</protein>
<dbReference type="InterPro" id="IPR054222">
    <property type="entry name" value="DUF6942"/>
</dbReference>
<gene>
    <name evidence="1" type="ORF">Q9312_06175</name>
</gene>
<evidence type="ECO:0000313" key="1">
    <source>
        <dbReference type="EMBL" id="WMS88499.1"/>
    </source>
</evidence>
<keyword evidence="2" id="KW-1185">Reference proteome</keyword>
<dbReference type="Pfam" id="PF22098">
    <property type="entry name" value="DUF6942"/>
    <property type="match status" value="1"/>
</dbReference>
<evidence type="ECO:0000313" key="2">
    <source>
        <dbReference type="Proteomes" id="UP001239782"/>
    </source>
</evidence>
<proteinExistence type="predicted"/>
<organism evidence="1 2">
    <name type="scientific">Pleionea litopenaei</name>
    <dbReference type="NCBI Taxonomy" id="3070815"/>
    <lineage>
        <taxon>Bacteria</taxon>
        <taxon>Pseudomonadati</taxon>
        <taxon>Pseudomonadota</taxon>
        <taxon>Gammaproteobacteria</taxon>
        <taxon>Oceanospirillales</taxon>
        <taxon>Pleioneaceae</taxon>
        <taxon>Pleionea</taxon>
    </lineage>
</organism>
<dbReference type="EMBL" id="CP133548">
    <property type="protein sequence ID" value="WMS88499.1"/>
    <property type="molecule type" value="Genomic_DNA"/>
</dbReference>
<dbReference type="RefSeq" id="WP_309203713.1">
    <property type="nucleotide sequence ID" value="NZ_CP133548.1"/>
</dbReference>
<reference evidence="1 2" key="1">
    <citation type="submission" date="2023-08" db="EMBL/GenBank/DDBJ databases">
        <title>Pleionea litopenaei sp. nov., isolated from stomach of juvenile Litopenaeus vannamei.</title>
        <authorList>
            <person name="Rho A.M."/>
            <person name="Hwang C.Y."/>
        </authorList>
    </citation>
    <scope>NUCLEOTIDE SEQUENCE [LARGE SCALE GENOMIC DNA]</scope>
    <source>
        <strain evidence="1 2">HL-JVS1</strain>
    </source>
</reference>
<accession>A0AA51RW16</accession>
<dbReference type="AlphaFoldDB" id="A0AA51RW16"/>
<sequence length="171" mass="19457">MLLGLGNPSARLRFVIENPPPMSQYQHLSTVLPLSTQQRAAIEQACGNHWKKIFACLAKISQPIFGEINETWQDYRQERLLRSRGNEALLFHHNELSLSDLLPESNRVTLVMGKRLSQLLAIEGNLCEKGDFFEVADTSVVITPYPDYRQLSNAKIDRLITLIKPRLTSKN</sequence>
<dbReference type="Proteomes" id="UP001239782">
    <property type="component" value="Chromosome"/>
</dbReference>